<name>A0ABS2IV26_9ACTN</name>
<evidence type="ECO:0000256" key="1">
    <source>
        <dbReference type="SAM" id="MobiDB-lite"/>
    </source>
</evidence>
<evidence type="ECO:0000313" key="3">
    <source>
        <dbReference type="Proteomes" id="UP001518872"/>
    </source>
</evidence>
<proteinExistence type="predicted"/>
<evidence type="ECO:0000313" key="2">
    <source>
        <dbReference type="EMBL" id="MBM7078203.1"/>
    </source>
</evidence>
<dbReference type="RefSeq" id="WP_204926105.1">
    <property type="nucleotide sequence ID" value="NZ_JAFEUC010000008.1"/>
</dbReference>
<organism evidence="2 3">
    <name type="scientific">Micromonospora humida</name>
    <dbReference type="NCBI Taxonomy" id="2809018"/>
    <lineage>
        <taxon>Bacteria</taxon>
        <taxon>Bacillati</taxon>
        <taxon>Actinomycetota</taxon>
        <taxon>Actinomycetes</taxon>
        <taxon>Micromonosporales</taxon>
        <taxon>Micromonosporaceae</taxon>
        <taxon>Micromonospora</taxon>
    </lineage>
</organism>
<feature type="region of interest" description="Disordered" evidence="1">
    <location>
        <begin position="1"/>
        <end position="20"/>
    </location>
</feature>
<protein>
    <submittedName>
        <fullName evidence="2">Uncharacterized protein</fullName>
    </submittedName>
</protein>
<comment type="caution">
    <text evidence="2">The sequence shown here is derived from an EMBL/GenBank/DDBJ whole genome shotgun (WGS) entry which is preliminary data.</text>
</comment>
<keyword evidence="3" id="KW-1185">Reference proteome</keyword>
<dbReference type="EMBL" id="JAFEUC010000008">
    <property type="protein sequence ID" value="MBM7078203.1"/>
    <property type="molecule type" value="Genomic_DNA"/>
</dbReference>
<accession>A0ABS2IV26</accession>
<gene>
    <name evidence="2" type="ORF">JQX11_17920</name>
</gene>
<feature type="compositionally biased region" description="Basic and acidic residues" evidence="1">
    <location>
        <begin position="1"/>
        <end position="16"/>
    </location>
</feature>
<dbReference type="Proteomes" id="UP001518872">
    <property type="component" value="Unassembled WGS sequence"/>
</dbReference>
<reference evidence="2 3" key="1">
    <citation type="submission" date="2021-02" db="EMBL/GenBank/DDBJ databases">
        <authorList>
            <person name="Ra J.-S."/>
        </authorList>
    </citation>
    <scope>NUCLEOTIDE SEQUENCE [LARGE SCALE GENOMIC DNA]</scope>
    <source>
        <strain evidence="2 3">MMS20-R1-14</strain>
    </source>
</reference>
<sequence>MTDPAKIDCPTDHQDPKGAAGPYDCQSFKWDPRTVELQAGKINSKLYAWARVTNAQPGDKFWIEMKNNTGETGPCYPVEFKSGRNCTDAIPWESGAHYRAGCTVKGTTKYTAWNTCQKK</sequence>